<dbReference type="InterPro" id="IPR016181">
    <property type="entry name" value="Acyl_CoA_acyltransferase"/>
</dbReference>
<dbReference type="EMBL" id="JADAQT010000083">
    <property type="protein sequence ID" value="MBE1876269.1"/>
    <property type="molecule type" value="Genomic_DNA"/>
</dbReference>
<dbReference type="Pfam" id="PF13302">
    <property type="entry name" value="Acetyltransf_3"/>
    <property type="match status" value="1"/>
</dbReference>
<accession>A0ABR9MY04</accession>
<sequence length="180" mass="19826">MALRPVREDDVDRLCLLNSEPGVMRYLDRRPPSRDAVEAEVAELLRHRARHAGFGRFVAEDDGGTFLGWFGLLSDGAGVPELGYRLRRGAWGKGLATEGGRALVDHAFELGVERVVAEAMAVNAGSRRVLEKCGLRHVETFHVPFDDPLPGTEHGEVRYEITRTDWLRSRGADGVVLPGA</sequence>
<comment type="caution">
    <text evidence="2">The sequence shown here is derived from an EMBL/GenBank/DDBJ whole genome shotgun (WGS) entry which is preliminary data.</text>
</comment>
<feature type="domain" description="N-acetyltransferase" evidence="1">
    <location>
        <begin position="1"/>
        <end position="164"/>
    </location>
</feature>
<dbReference type="InterPro" id="IPR000182">
    <property type="entry name" value="GNAT_dom"/>
</dbReference>
<dbReference type="Gene3D" id="3.40.630.30">
    <property type="match status" value="1"/>
</dbReference>
<dbReference type="PANTHER" id="PTHR43792:SF16">
    <property type="entry name" value="N-ACETYLTRANSFERASE DOMAIN-CONTAINING PROTEIN"/>
    <property type="match status" value="1"/>
</dbReference>
<dbReference type="InterPro" id="IPR051531">
    <property type="entry name" value="N-acetyltransferase"/>
</dbReference>
<keyword evidence="3" id="KW-1185">Reference proteome</keyword>
<dbReference type="SUPFAM" id="SSF55729">
    <property type="entry name" value="Acyl-CoA N-acyltransferases (Nat)"/>
    <property type="match status" value="1"/>
</dbReference>
<reference evidence="2 3" key="1">
    <citation type="submission" date="2020-10" db="EMBL/GenBank/DDBJ databases">
        <title>Myceligenerans pegani sp. nov., an endophytic actinomycete isolated from Peganum harmala L. in Xinjiang, China.</title>
        <authorList>
            <person name="Xin L."/>
        </authorList>
    </citation>
    <scope>NUCLEOTIDE SEQUENCE [LARGE SCALE GENOMIC DNA]</scope>
    <source>
        <strain evidence="2 3">TRM65318</strain>
    </source>
</reference>
<proteinExistence type="predicted"/>
<evidence type="ECO:0000313" key="2">
    <source>
        <dbReference type="EMBL" id="MBE1876269.1"/>
    </source>
</evidence>
<dbReference type="PROSITE" id="PS51186">
    <property type="entry name" value="GNAT"/>
    <property type="match status" value="1"/>
</dbReference>
<name>A0ABR9MY04_9MICO</name>
<protein>
    <submittedName>
        <fullName evidence="2">GNAT family N-acetyltransferase</fullName>
    </submittedName>
</protein>
<dbReference type="Proteomes" id="UP000625527">
    <property type="component" value="Unassembled WGS sequence"/>
</dbReference>
<evidence type="ECO:0000313" key="3">
    <source>
        <dbReference type="Proteomes" id="UP000625527"/>
    </source>
</evidence>
<evidence type="ECO:0000259" key="1">
    <source>
        <dbReference type="PROSITE" id="PS51186"/>
    </source>
</evidence>
<gene>
    <name evidence="2" type="ORF">IHE71_11180</name>
</gene>
<organism evidence="2 3">
    <name type="scientific">Myceligenerans pegani</name>
    <dbReference type="NCBI Taxonomy" id="2776917"/>
    <lineage>
        <taxon>Bacteria</taxon>
        <taxon>Bacillati</taxon>
        <taxon>Actinomycetota</taxon>
        <taxon>Actinomycetes</taxon>
        <taxon>Micrococcales</taxon>
        <taxon>Promicromonosporaceae</taxon>
        <taxon>Myceligenerans</taxon>
    </lineage>
</organism>
<dbReference type="PANTHER" id="PTHR43792">
    <property type="entry name" value="GNAT FAMILY, PUTATIVE (AFU_ORTHOLOGUE AFUA_3G00765)-RELATED-RELATED"/>
    <property type="match status" value="1"/>
</dbReference>